<dbReference type="Proteomes" id="UP001596183">
    <property type="component" value="Unassembled WGS sequence"/>
</dbReference>
<dbReference type="PANTHER" id="PTHR32097:SF3">
    <property type="entry name" value="TELLURITE RESISTANCE PROTEIN"/>
    <property type="match status" value="1"/>
</dbReference>
<dbReference type="Gene3D" id="3.60.160.10">
    <property type="entry name" value="Mitochondrial biogenesis AIM24"/>
    <property type="match status" value="1"/>
</dbReference>
<sequence length="572" mass="59559">MAREFQRGHKARISDLTAGTDLYVGVQISGPGLTFDISCFGLDADERLSDDRYFIFFNQPKSPEESLQLLGPQAGDTESFRVTLDRIPQQIKKLSFTATLDGAGQMSQIGPGYIRIVAGGEEVARYPFSGSEFSTERAVMLGDFYVKEVWRFAAVGQGFDGGLEALLKNFGGEVAEEEPAAPQQPQPQPGGAAPGFAPPAFGVPGTPAPAPAPAPSPFPAPAPAPQPAAQGFVPPPGATPPAPAPSLHAAPTIIAPLSAPPGGAPVPPPSPAPAFGRPGQQPPAPSAPPPPGYGAQPHAPAPPPGYGRPTPPPGYGRPTPPPGYGQPSPPGQMPGQQAPYGAPQGAHQGAPQSPGVLGALQMFKETPTGQRWTQQNPKLVRADLGMGGQPVLARQGSMVLYQGKVDFSYKGAGFSGRIVGNATGQEMQLMRCTGQGQVFFAEDATMLHPIELQGDAVCVSAESVLAFDESLQYEVRRIEGHGIPGGALFTMQFQGTGTIVVKTHGVPVVLPVTPTTFADANAVVAWSAASQVIVSSQVRMRRNSYPGDTGESVNLQFRGAPGNFIVVQPYEI</sequence>
<feature type="compositionally biased region" description="Pro residues" evidence="1">
    <location>
        <begin position="258"/>
        <end position="272"/>
    </location>
</feature>
<organism evidence="3 4">
    <name type="scientific">Streptomyces incanus</name>
    <dbReference type="NCBI Taxonomy" id="887453"/>
    <lineage>
        <taxon>Bacteria</taxon>
        <taxon>Bacillati</taxon>
        <taxon>Actinomycetota</taxon>
        <taxon>Actinomycetes</taxon>
        <taxon>Kitasatosporales</taxon>
        <taxon>Streptomycetaceae</taxon>
        <taxon>Streptomyces</taxon>
    </lineage>
</organism>
<keyword evidence="4" id="KW-1185">Reference proteome</keyword>
<dbReference type="Pfam" id="PF02342">
    <property type="entry name" value="TerD"/>
    <property type="match status" value="1"/>
</dbReference>
<dbReference type="InterPro" id="IPR002838">
    <property type="entry name" value="AIM24"/>
</dbReference>
<feature type="region of interest" description="Disordered" evidence="1">
    <location>
        <begin position="175"/>
        <end position="355"/>
    </location>
</feature>
<feature type="compositionally biased region" description="Low complexity" evidence="1">
    <location>
        <begin position="189"/>
        <end position="205"/>
    </location>
</feature>
<dbReference type="InterPro" id="IPR051324">
    <property type="entry name" value="Stress/Tellurium_Resist"/>
</dbReference>
<evidence type="ECO:0000313" key="4">
    <source>
        <dbReference type="Proteomes" id="UP001596183"/>
    </source>
</evidence>
<dbReference type="SUPFAM" id="SSF51219">
    <property type="entry name" value="TRAP-like"/>
    <property type="match status" value="1"/>
</dbReference>
<proteinExistence type="predicted"/>
<feature type="compositionally biased region" description="Pro residues" evidence="1">
    <location>
        <begin position="280"/>
        <end position="292"/>
    </location>
</feature>
<dbReference type="PANTHER" id="PTHR32097">
    <property type="entry name" value="CAMP-BINDING PROTEIN 1-RELATED"/>
    <property type="match status" value="1"/>
</dbReference>
<dbReference type="EMBL" id="JBHSPC010000073">
    <property type="protein sequence ID" value="MFC5672770.1"/>
    <property type="molecule type" value="Genomic_DNA"/>
</dbReference>
<feature type="compositionally biased region" description="Pro residues" evidence="1">
    <location>
        <begin position="206"/>
        <end position="226"/>
    </location>
</feature>
<feature type="compositionally biased region" description="Pro residues" evidence="1">
    <location>
        <begin position="233"/>
        <end position="244"/>
    </location>
</feature>
<gene>
    <name evidence="3" type="ORF">ACFP2V_22440</name>
</gene>
<accession>A0ABW0XS79</accession>
<evidence type="ECO:0000259" key="2">
    <source>
        <dbReference type="Pfam" id="PF02342"/>
    </source>
</evidence>
<dbReference type="Gene3D" id="2.60.60.30">
    <property type="entry name" value="sav2460 like domains"/>
    <property type="match status" value="1"/>
</dbReference>
<dbReference type="CDD" id="cd06974">
    <property type="entry name" value="TerD_like"/>
    <property type="match status" value="1"/>
</dbReference>
<dbReference type="InterPro" id="IPR003325">
    <property type="entry name" value="TerD"/>
</dbReference>
<evidence type="ECO:0000256" key="1">
    <source>
        <dbReference type="SAM" id="MobiDB-lite"/>
    </source>
</evidence>
<name>A0ABW0XS79_9ACTN</name>
<comment type="caution">
    <text evidence="3">The sequence shown here is derived from an EMBL/GenBank/DDBJ whole genome shotgun (WGS) entry which is preliminary data.</text>
</comment>
<dbReference type="Pfam" id="PF01987">
    <property type="entry name" value="AIM24"/>
    <property type="match status" value="1"/>
</dbReference>
<dbReference type="InterPro" id="IPR036983">
    <property type="entry name" value="AIM24_sf"/>
</dbReference>
<dbReference type="InterPro" id="IPR016031">
    <property type="entry name" value="Trp_RNA-bd_attenuator-like_dom"/>
</dbReference>
<feature type="domain" description="TerD" evidence="2">
    <location>
        <begin position="1"/>
        <end position="170"/>
    </location>
</feature>
<dbReference type="RefSeq" id="WP_381215299.1">
    <property type="nucleotide sequence ID" value="NZ_JBHSPC010000073.1"/>
</dbReference>
<reference evidence="4" key="1">
    <citation type="journal article" date="2019" name="Int. J. Syst. Evol. Microbiol.">
        <title>The Global Catalogue of Microorganisms (GCM) 10K type strain sequencing project: providing services to taxonomists for standard genome sequencing and annotation.</title>
        <authorList>
            <consortium name="The Broad Institute Genomics Platform"/>
            <consortium name="The Broad Institute Genome Sequencing Center for Infectious Disease"/>
            <person name="Wu L."/>
            <person name="Ma J."/>
        </authorList>
    </citation>
    <scope>NUCLEOTIDE SEQUENCE [LARGE SCALE GENOMIC DNA]</scope>
    <source>
        <strain evidence="4">JCM 13852</strain>
    </source>
</reference>
<feature type="compositionally biased region" description="Low complexity" evidence="1">
    <location>
        <begin position="333"/>
        <end position="355"/>
    </location>
</feature>
<feature type="compositionally biased region" description="Pro residues" evidence="1">
    <location>
        <begin position="299"/>
        <end position="332"/>
    </location>
</feature>
<evidence type="ECO:0000313" key="3">
    <source>
        <dbReference type="EMBL" id="MFC5672770.1"/>
    </source>
</evidence>
<protein>
    <submittedName>
        <fullName evidence="3">TerD family protein</fullName>
    </submittedName>
</protein>
<feature type="compositionally biased region" description="Low complexity" evidence="1">
    <location>
        <begin position="245"/>
        <end position="257"/>
    </location>
</feature>